<dbReference type="Proteomes" id="UP001489004">
    <property type="component" value="Unassembled WGS sequence"/>
</dbReference>
<proteinExistence type="predicted"/>
<sequence length="325" mass="37276">MLLPRWRQVPISRTLTPLRHSQPLQQLAGEISSHFHPIKAVQPSPVVWQQAASTSLLALCNQLYSINLAQPHHYIGNRYQAPRGQLGAGMKVVLEMVEVKNTSPFQQHATMTRRGKPRVHYALSDRGPRQQVPTYWVPQLQMEMLAGGASSALLVSRSATKGMTLFRMARDDSYLRQMLAIISRFYRTYVRRNCRPPYNMFSERPDYQQFLRHTASLARETPALLHQPVLPGRRAVHRIFAEWEGSHFRDGQEVDHENGNYLDNTRGNLHAVSRTENLRNRGLLASNTSGYKGVSWSGRNQKWEARVRVNGRQTFLCYFNSAMEV</sequence>
<gene>
    <name evidence="1" type="ORF">WJX72_002943</name>
</gene>
<dbReference type="Gene3D" id="1.20.5.2050">
    <property type="match status" value="1"/>
</dbReference>
<accession>A0AAW1P3S4</accession>
<dbReference type="Gene3D" id="3.90.75.20">
    <property type="match status" value="1"/>
</dbReference>
<evidence type="ECO:0008006" key="3">
    <source>
        <dbReference type="Google" id="ProtNLM"/>
    </source>
</evidence>
<organism evidence="1 2">
    <name type="scientific">[Myrmecia] bisecta</name>
    <dbReference type="NCBI Taxonomy" id="41462"/>
    <lineage>
        <taxon>Eukaryota</taxon>
        <taxon>Viridiplantae</taxon>
        <taxon>Chlorophyta</taxon>
        <taxon>core chlorophytes</taxon>
        <taxon>Trebouxiophyceae</taxon>
        <taxon>Trebouxiales</taxon>
        <taxon>Trebouxiaceae</taxon>
        <taxon>Myrmecia</taxon>
    </lineage>
</organism>
<protein>
    <recommendedName>
        <fullName evidence="3">HNH endonuclease</fullName>
    </recommendedName>
</protein>
<dbReference type="EMBL" id="JALJOR010000022">
    <property type="protein sequence ID" value="KAK9803266.1"/>
    <property type="molecule type" value="Genomic_DNA"/>
</dbReference>
<dbReference type="InterPro" id="IPR044925">
    <property type="entry name" value="His-Me_finger_sf"/>
</dbReference>
<dbReference type="GO" id="GO:0006281">
    <property type="term" value="P:DNA repair"/>
    <property type="evidence" value="ECO:0007669"/>
    <property type="project" value="UniProtKB-ARBA"/>
</dbReference>
<dbReference type="SUPFAM" id="SSF54060">
    <property type="entry name" value="His-Me finger endonucleases"/>
    <property type="match status" value="1"/>
</dbReference>
<dbReference type="InterPro" id="IPR011335">
    <property type="entry name" value="Restrct_endonuc-II-like"/>
</dbReference>
<evidence type="ECO:0000313" key="1">
    <source>
        <dbReference type="EMBL" id="KAK9803266.1"/>
    </source>
</evidence>
<dbReference type="SUPFAM" id="SSF52980">
    <property type="entry name" value="Restriction endonuclease-like"/>
    <property type="match status" value="1"/>
</dbReference>
<dbReference type="AlphaFoldDB" id="A0AAW1P3S4"/>
<dbReference type="Gene3D" id="3.90.320.10">
    <property type="match status" value="1"/>
</dbReference>
<evidence type="ECO:0000313" key="2">
    <source>
        <dbReference type="Proteomes" id="UP001489004"/>
    </source>
</evidence>
<name>A0AAW1P3S4_9CHLO</name>
<keyword evidence="2" id="KW-1185">Reference proteome</keyword>
<reference evidence="1 2" key="1">
    <citation type="journal article" date="2024" name="Nat. Commun.">
        <title>Phylogenomics reveals the evolutionary origins of lichenization in chlorophyte algae.</title>
        <authorList>
            <person name="Puginier C."/>
            <person name="Libourel C."/>
            <person name="Otte J."/>
            <person name="Skaloud P."/>
            <person name="Haon M."/>
            <person name="Grisel S."/>
            <person name="Petersen M."/>
            <person name="Berrin J.G."/>
            <person name="Delaux P.M."/>
            <person name="Dal Grande F."/>
            <person name="Keller J."/>
        </authorList>
    </citation>
    <scope>NUCLEOTIDE SEQUENCE [LARGE SCALE GENOMIC DNA]</scope>
    <source>
        <strain evidence="1 2">SAG 2043</strain>
    </source>
</reference>
<dbReference type="InterPro" id="IPR011604">
    <property type="entry name" value="PDDEXK-like_dom_sf"/>
</dbReference>
<comment type="caution">
    <text evidence="1">The sequence shown here is derived from an EMBL/GenBank/DDBJ whole genome shotgun (WGS) entry which is preliminary data.</text>
</comment>